<accession>A0AA39NYX2</accession>
<feature type="compositionally biased region" description="Basic residues" evidence="1">
    <location>
        <begin position="68"/>
        <end position="83"/>
    </location>
</feature>
<evidence type="ECO:0000256" key="1">
    <source>
        <dbReference type="SAM" id="MobiDB-lite"/>
    </source>
</evidence>
<evidence type="ECO:0000313" key="3">
    <source>
        <dbReference type="Proteomes" id="UP001175227"/>
    </source>
</evidence>
<reference evidence="2" key="1">
    <citation type="submission" date="2023-06" db="EMBL/GenBank/DDBJ databases">
        <authorList>
            <consortium name="Lawrence Berkeley National Laboratory"/>
            <person name="Ahrendt S."/>
            <person name="Sahu N."/>
            <person name="Indic B."/>
            <person name="Wong-Bajracharya J."/>
            <person name="Merenyi Z."/>
            <person name="Ke H.-M."/>
            <person name="Monk M."/>
            <person name="Kocsube S."/>
            <person name="Drula E."/>
            <person name="Lipzen A."/>
            <person name="Balint B."/>
            <person name="Henrissat B."/>
            <person name="Andreopoulos B."/>
            <person name="Martin F.M."/>
            <person name="Harder C.B."/>
            <person name="Rigling D."/>
            <person name="Ford K.L."/>
            <person name="Foster G.D."/>
            <person name="Pangilinan J."/>
            <person name="Papanicolaou A."/>
            <person name="Barry K."/>
            <person name="LaButti K."/>
            <person name="Viragh M."/>
            <person name="Koriabine M."/>
            <person name="Yan M."/>
            <person name="Riley R."/>
            <person name="Champramary S."/>
            <person name="Plett K.L."/>
            <person name="Tsai I.J."/>
            <person name="Slot J."/>
            <person name="Sipos G."/>
            <person name="Plett J."/>
            <person name="Nagy L.G."/>
            <person name="Grigoriev I.V."/>
        </authorList>
    </citation>
    <scope>NUCLEOTIDE SEQUENCE</scope>
    <source>
        <strain evidence="2">ICMP 16352</strain>
    </source>
</reference>
<dbReference type="EMBL" id="JAUEPR010000027">
    <property type="protein sequence ID" value="KAK0474442.1"/>
    <property type="molecule type" value="Genomic_DNA"/>
</dbReference>
<keyword evidence="3" id="KW-1185">Reference proteome</keyword>
<evidence type="ECO:0000313" key="2">
    <source>
        <dbReference type="EMBL" id="KAK0474442.1"/>
    </source>
</evidence>
<feature type="region of interest" description="Disordered" evidence="1">
    <location>
        <begin position="135"/>
        <end position="174"/>
    </location>
</feature>
<dbReference type="AlphaFoldDB" id="A0AA39NYX2"/>
<comment type="caution">
    <text evidence="2">The sequence shown here is derived from an EMBL/GenBank/DDBJ whole genome shotgun (WGS) entry which is preliminary data.</text>
</comment>
<feature type="compositionally biased region" description="Acidic residues" evidence="1">
    <location>
        <begin position="47"/>
        <end position="58"/>
    </location>
</feature>
<protein>
    <submittedName>
        <fullName evidence="2">Uncharacterized protein</fullName>
    </submittedName>
</protein>
<sequence length="665" mass="71405">MDDEASEASQHSDDPSADDEAAGSDCDSIIRSSSSIEVIRVSTPAPSDDESAGDDVIEVADSLGARDKTKHSRSHPLRSKTKTVKGAYVDRLLTSGNGDDVATDDDVKADPTVSSCGTRSKEPVSDVYLEDLCQTPKANSRVKGKTPVKPAAGRRSLRGNKKEASSSSTHLEPELIVDPVTAGLTKTMSLLTSNSKKPLTPMKAVPCSDTTELGVTAVKKRTTRASVPTSSVPPPIKHDLPKSTGKHKAPVVVSATSTKQKSSRKGPTKSSTSTAKKTAEPLFFPSDSDTKASEPPLDRHTPLSSDLATLLGDDVRESSPEDDANAPVLHLPDPVGSSLRHIIDVTEPKDPALRVMQPALMEDHLVMLGVYPDSLPPLGAYCPVVAAGSTPNTFDTPRFFAFTDVVKLFHVQSLTSLVEAFKFESYSTFVNLAHVPHTIVSVEKRSVHYAGSNAVCMTAGLVTECMLFEPASPGMYGAGKRVRWLRIMPFHQMFHHELTAWTLAFGLPSFVETTCINNQGLSFPMRVEDPSGCGNNNSKYALGQSSPSKGHWGSPTKAASTSNVGPGAGYPSSLSFMDDIPIYDGQASAGSHFLFRPNDFAVLKSLPRFTVSRDLDAFTMVSVGYSLSVWETFNKERRLTPNVLFVIVLGSAPKKEKLEVLSFLE</sequence>
<feature type="region of interest" description="Disordered" evidence="1">
    <location>
        <begin position="536"/>
        <end position="565"/>
    </location>
</feature>
<name>A0AA39NYX2_9AGAR</name>
<organism evidence="2 3">
    <name type="scientific">Armillaria novae-zelandiae</name>
    <dbReference type="NCBI Taxonomy" id="153914"/>
    <lineage>
        <taxon>Eukaryota</taxon>
        <taxon>Fungi</taxon>
        <taxon>Dikarya</taxon>
        <taxon>Basidiomycota</taxon>
        <taxon>Agaricomycotina</taxon>
        <taxon>Agaricomycetes</taxon>
        <taxon>Agaricomycetidae</taxon>
        <taxon>Agaricales</taxon>
        <taxon>Marasmiineae</taxon>
        <taxon>Physalacriaceae</taxon>
        <taxon>Armillaria</taxon>
    </lineage>
</organism>
<feature type="region of interest" description="Disordered" evidence="1">
    <location>
        <begin position="219"/>
        <end position="305"/>
    </location>
</feature>
<gene>
    <name evidence="2" type="ORF">IW261DRAFT_1568825</name>
</gene>
<feature type="compositionally biased region" description="Basic and acidic residues" evidence="1">
    <location>
        <begin position="288"/>
        <end position="301"/>
    </location>
</feature>
<feature type="compositionally biased region" description="Low complexity" evidence="1">
    <location>
        <begin position="29"/>
        <end position="42"/>
    </location>
</feature>
<feature type="region of interest" description="Disordered" evidence="1">
    <location>
        <begin position="1"/>
        <end position="121"/>
    </location>
</feature>
<feature type="compositionally biased region" description="Polar residues" evidence="1">
    <location>
        <begin position="536"/>
        <end position="548"/>
    </location>
</feature>
<proteinExistence type="predicted"/>
<dbReference type="Proteomes" id="UP001175227">
    <property type="component" value="Unassembled WGS sequence"/>
</dbReference>